<dbReference type="PANTHER" id="PTHR36509:SF2">
    <property type="entry name" value="BLL3101 PROTEIN"/>
    <property type="match status" value="1"/>
</dbReference>
<dbReference type="RefSeq" id="WP_354023447.1">
    <property type="nucleotide sequence ID" value="NZ_JBEPSJ010000001.1"/>
</dbReference>
<dbReference type="InterPro" id="IPR037050">
    <property type="entry name" value="DUF1254_sf"/>
</dbReference>
<evidence type="ECO:0000313" key="4">
    <source>
        <dbReference type="Proteomes" id="UP001549257"/>
    </source>
</evidence>
<feature type="domain" description="DUF1254" evidence="2">
    <location>
        <begin position="46"/>
        <end position="176"/>
    </location>
</feature>
<evidence type="ECO:0000259" key="1">
    <source>
        <dbReference type="Pfam" id="PF06742"/>
    </source>
</evidence>
<protein>
    <recommendedName>
        <fullName evidence="5">DUF1254 domain-containing protein</fullName>
    </recommendedName>
</protein>
<dbReference type="InterPro" id="IPR010679">
    <property type="entry name" value="DUF1254"/>
</dbReference>
<dbReference type="Proteomes" id="UP001549257">
    <property type="component" value="Unassembled WGS sequence"/>
</dbReference>
<feature type="domain" description="DUF1214" evidence="1">
    <location>
        <begin position="316"/>
        <end position="422"/>
    </location>
</feature>
<accession>A0ABV2QL63</accession>
<reference evidence="3 4" key="1">
    <citation type="submission" date="2024-06" db="EMBL/GenBank/DDBJ databases">
        <title>Sorghum-associated microbial communities from plants grown in Nebraska, USA.</title>
        <authorList>
            <person name="Schachtman D."/>
        </authorList>
    </citation>
    <scope>NUCLEOTIDE SEQUENCE [LARGE SCALE GENOMIC DNA]</scope>
    <source>
        <strain evidence="3 4">2857</strain>
    </source>
</reference>
<dbReference type="PANTHER" id="PTHR36509">
    <property type="entry name" value="BLL3101 PROTEIN"/>
    <property type="match status" value="1"/>
</dbReference>
<gene>
    <name evidence="3" type="ORF">ABIE21_000753</name>
</gene>
<evidence type="ECO:0000313" key="3">
    <source>
        <dbReference type="EMBL" id="MET4581263.1"/>
    </source>
</evidence>
<dbReference type="Pfam" id="PF06863">
    <property type="entry name" value="DUF1254"/>
    <property type="match status" value="1"/>
</dbReference>
<comment type="caution">
    <text evidence="3">The sequence shown here is derived from an EMBL/GenBank/DDBJ whole genome shotgun (WGS) entry which is preliminary data.</text>
</comment>
<name>A0ABV2QL63_9MICO</name>
<dbReference type="Gene3D" id="2.60.120.600">
    <property type="entry name" value="Domain of unknown function DUF1214, C-terminal domain"/>
    <property type="match status" value="1"/>
</dbReference>
<dbReference type="Gene3D" id="2.60.40.1610">
    <property type="entry name" value="Domain of unknown function DUF1254"/>
    <property type="match status" value="1"/>
</dbReference>
<proteinExistence type="predicted"/>
<organism evidence="3 4">
    <name type="scientific">Conyzicola nivalis</name>
    <dbReference type="NCBI Taxonomy" id="1477021"/>
    <lineage>
        <taxon>Bacteria</taxon>
        <taxon>Bacillati</taxon>
        <taxon>Actinomycetota</taxon>
        <taxon>Actinomycetes</taxon>
        <taxon>Micrococcales</taxon>
        <taxon>Microbacteriaceae</taxon>
        <taxon>Conyzicola</taxon>
    </lineage>
</organism>
<dbReference type="SUPFAM" id="SSF160935">
    <property type="entry name" value="VPA0735-like"/>
    <property type="match status" value="1"/>
</dbReference>
<dbReference type="Pfam" id="PF06742">
    <property type="entry name" value="DUF1214"/>
    <property type="match status" value="1"/>
</dbReference>
<evidence type="ECO:0000259" key="2">
    <source>
        <dbReference type="Pfam" id="PF06863"/>
    </source>
</evidence>
<dbReference type="InterPro" id="IPR037049">
    <property type="entry name" value="DUF1214_C_sf"/>
</dbReference>
<evidence type="ECO:0008006" key="5">
    <source>
        <dbReference type="Google" id="ProtNLM"/>
    </source>
</evidence>
<sequence>MTSTAQDAVSETAANAFIFGFPLVLMDVTRAVLTNTPRPTGKQAPVNQFGHLRKFPDAEFRDVVSPNADTLYSSAWLDLSSEPVVLTVPDSGGRYYLLPMLSAWTDVFASPGTRTTGDDARSFLIAGPGWRGEVPPELHTIDAPTSMVWVIGRTQTNGTADYPAVHEFQDGLSLVPLSAWGTDYQPPVDVPLEPGVDTGTPPVTQVKDMNSDAFFGRLARLMTANPPAVADAPVMATFESIGLVPGAYSPPPEIAAEIAAGARHGLEMLLASATQPISLTPEGWQQLRGLGSYGTRYGMRALIALVGLGANLDADALYPHATVDGDGHPLTGSHDYRVRFAAGETPPAEAFWSLTMYDSQHFFIQNPIDRYAIGDRDDLTVNDDGSIDIWIQHSSPGPEREANWLPAPAGPFNVFLRVYRPGERILSGDWRPPAITRVR</sequence>
<keyword evidence="4" id="KW-1185">Reference proteome</keyword>
<dbReference type="InterPro" id="IPR010621">
    <property type="entry name" value="DUF1214"/>
</dbReference>
<dbReference type="EMBL" id="JBEPSJ010000001">
    <property type="protein sequence ID" value="MET4581263.1"/>
    <property type="molecule type" value="Genomic_DNA"/>
</dbReference>